<name>A0ABQ9YQE5_9CRUS</name>
<evidence type="ECO:0000313" key="1">
    <source>
        <dbReference type="EMBL" id="KAK4002841.1"/>
    </source>
</evidence>
<gene>
    <name evidence="1" type="ORF">OUZ56_004640</name>
</gene>
<sequence length="110" mass="12453">MHQQPVGRSTALIFFSIVGLPFKSLPIPRHPHCGAILSLSLPCFPLFVRVCTEYMVGRCGRLRFSRVPTFSQSTPVTELCARPVHRYAPDHRPGLKFEINFQLVSFENPT</sequence>
<evidence type="ECO:0000313" key="2">
    <source>
        <dbReference type="Proteomes" id="UP001234178"/>
    </source>
</evidence>
<keyword evidence="2" id="KW-1185">Reference proteome</keyword>
<organism evidence="1 2">
    <name type="scientific">Daphnia magna</name>
    <dbReference type="NCBI Taxonomy" id="35525"/>
    <lineage>
        <taxon>Eukaryota</taxon>
        <taxon>Metazoa</taxon>
        <taxon>Ecdysozoa</taxon>
        <taxon>Arthropoda</taxon>
        <taxon>Crustacea</taxon>
        <taxon>Branchiopoda</taxon>
        <taxon>Diplostraca</taxon>
        <taxon>Cladocera</taxon>
        <taxon>Anomopoda</taxon>
        <taxon>Daphniidae</taxon>
        <taxon>Daphnia</taxon>
    </lineage>
</organism>
<comment type="caution">
    <text evidence="1">The sequence shown here is derived from an EMBL/GenBank/DDBJ whole genome shotgun (WGS) entry which is preliminary data.</text>
</comment>
<protein>
    <recommendedName>
        <fullName evidence="3">Secreted protein</fullName>
    </recommendedName>
</protein>
<reference evidence="1 2" key="1">
    <citation type="journal article" date="2023" name="Nucleic Acids Res.">
        <title>The hologenome of Daphnia magna reveals possible DNA methylation and microbiome-mediated evolution of the host genome.</title>
        <authorList>
            <person name="Chaturvedi A."/>
            <person name="Li X."/>
            <person name="Dhandapani V."/>
            <person name="Marshall H."/>
            <person name="Kissane S."/>
            <person name="Cuenca-Cambronero M."/>
            <person name="Asole G."/>
            <person name="Calvet F."/>
            <person name="Ruiz-Romero M."/>
            <person name="Marangio P."/>
            <person name="Guigo R."/>
            <person name="Rago D."/>
            <person name="Mirbahai L."/>
            <person name="Eastwood N."/>
            <person name="Colbourne J.K."/>
            <person name="Zhou J."/>
            <person name="Mallon E."/>
            <person name="Orsini L."/>
        </authorList>
    </citation>
    <scope>NUCLEOTIDE SEQUENCE [LARGE SCALE GENOMIC DNA]</scope>
    <source>
        <strain evidence="1">LRV0_1</strain>
    </source>
</reference>
<evidence type="ECO:0008006" key="3">
    <source>
        <dbReference type="Google" id="ProtNLM"/>
    </source>
</evidence>
<dbReference type="EMBL" id="JAOYFB010000001">
    <property type="protein sequence ID" value="KAK4002841.1"/>
    <property type="molecule type" value="Genomic_DNA"/>
</dbReference>
<dbReference type="Proteomes" id="UP001234178">
    <property type="component" value="Unassembled WGS sequence"/>
</dbReference>
<proteinExistence type="predicted"/>
<accession>A0ABQ9YQE5</accession>